<dbReference type="GO" id="GO:0006078">
    <property type="term" value="P:(1-&gt;6)-beta-D-glucan biosynthetic process"/>
    <property type="evidence" value="ECO:0007669"/>
    <property type="project" value="InterPro"/>
</dbReference>
<reference evidence="4 5" key="1">
    <citation type="journal article" date="2019" name="Nat. Ecol. Evol.">
        <title>Megaphylogeny resolves global patterns of mushroom evolution.</title>
        <authorList>
            <person name="Varga T."/>
            <person name="Krizsan K."/>
            <person name="Foldi C."/>
            <person name="Dima B."/>
            <person name="Sanchez-Garcia M."/>
            <person name="Sanchez-Ramirez S."/>
            <person name="Szollosi G.J."/>
            <person name="Szarkandi J.G."/>
            <person name="Papp V."/>
            <person name="Albert L."/>
            <person name="Andreopoulos W."/>
            <person name="Angelini C."/>
            <person name="Antonin V."/>
            <person name="Barry K.W."/>
            <person name="Bougher N.L."/>
            <person name="Buchanan P."/>
            <person name="Buyck B."/>
            <person name="Bense V."/>
            <person name="Catcheside P."/>
            <person name="Chovatia M."/>
            <person name="Cooper J."/>
            <person name="Damon W."/>
            <person name="Desjardin D."/>
            <person name="Finy P."/>
            <person name="Geml J."/>
            <person name="Haridas S."/>
            <person name="Hughes K."/>
            <person name="Justo A."/>
            <person name="Karasinski D."/>
            <person name="Kautmanova I."/>
            <person name="Kiss B."/>
            <person name="Kocsube S."/>
            <person name="Kotiranta H."/>
            <person name="LaButti K.M."/>
            <person name="Lechner B.E."/>
            <person name="Liimatainen K."/>
            <person name="Lipzen A."/>
            <person name="Lukacs Z."/>
            <person name="Mihaltcheva S."/>
            <person name="Morgado L.N."/>
            <person name="Niskanen T."/>
            <person name="Noordeloos M.E."/>
            <person name="Ohm R.A."/>
            <person name="Ortiz-Santana B."/>
            <person name="Ovrebo C."/>
            <person name="Racz N."/>
            <person name="Riley R."/>
            <person name="Savchenko A."/>
            <person name="Shiryaev A."/>
            <person name="Soop K."/>
            <person name="Spirin V."/>
            <person name="Szebenyi C."/>
            <person name="Tomsovsky M."/>
            <person name="Tulloss R.E."/>
            <person name="Uehling J."/>
            <person name="Grigoriev I.V."/>
            <person name="Vagvolgyi C."/>
            <person name="Papp T."/>
            <person name="Martin F.M."/>
            <person name="Miettinen O."/>
            <person name="Hibbett D.S."/>
            <person name="Nagy L.G."/>
        </authorList>
    </citation>
    <scope>NUCLEOTIDE SEQUENCE [LARGE SCALE GENOMIC DNA]</scope>
    <source>
        <strain evidence="4 5">OMC1185</strain>
    </source>
</reference>
<dbReference type="GO" id="GO:0042546">
    <property type="term" value="P:cell wall biogenesis"/>
    <property type="evidence" value="ECO:0007669"/>
    <property type="project" value="InterPro"/>
</dbReference>
<dbReference type="AlphaFoldDB" id="A0A5C3NHK2"/>
<dbReference type="OrthoDB" id="2432613at2759"/>
<feature type="domain" description="Yeast cell wall synthesis Kre9/Knh1-like N-terminal" evidence="3">
    <location>
        <begin position="26"/>
        <end position="120"/>
    </location>
</feature>
<dbReference type="Proteomes" id="UP000305948">
    <property type="component" value="Unassembled WGS sequence"/>
</dbReference>
<dbReference type="PANTHER" id="PTHR28154">
    <property type="entry name" value="CELL WALL SYNTHESIS PROTEIN KNH1-RELATED"/>
    <property type="match status" value="1"/>
</dbReference>
<name>A0A5C3NHK2_9AGAM</name>
<feature type="chain" id="PRO_5022775667" description="Yeast cell wall synthesis Kre9/Knh1-like N-terminal domain-containing protein" evidence="2">
    <location>
        <begin position="21"/>
        <end position="218"/>
    </location>
</feature>
<evidence type="ECO:0000313" key="5">
    <source>
        <dbReference type="Proteomes" id="UP000305948"/>
    </source>
</evidence>
<dbReference type="InterPro" id="IPR018466">
    <property type="entry name" value="Kre9/Knh1-like_N"/>
</dbReference>
<evidence type="ECO:0000259" key="3">
    <source>
        <dbReference type="Pfam" id="PF10342"/>
    </source>
</evidence>
<evidence type="ECO:0000313" key="4">
    <source>
        <dbReference type="EMBL" id="TFK53051.1"/>
    </source>
</evidence>
<protein>
    <recommendedName>
        <fullName evidence="3">Yeast cell wall synthesis Kre9/Knh1-like N-terminal domain-containing protein</fullName>
    </recommendedName>
</protein>
<gene>
    <name evidence="4" type="ORF">OE88DRAFT_1656856</name>
</gene>
<proteinExistence type="predicted"/>
<dbReference type="STRING" id="5364.A0A5C3NHK2"/>
<dbReference type="PANTHER" id="PTHR28154:SF1">
    <property type="entry name" value="CELL WALL SYNTHESIS PROTEIN KNH1-RELATED"/>
    <property type="match status" value="1"/>
</dbReference>
<keyword evidence="1 2" id="KW-0732">Signal</keyword>
<evidence type="ECO:0000256" key="1">
    <source>
        <dbReference type="ARBA" id="ARBA00022729"/>
    </source>
</evidence>
<dbReference type="EMBL" id="ML213508">
    <property type="protein sequence ID" value="TFK53051.1"/>
    <property type="molecule type" value="Genomic_DNA"/>
</dbReference>
<organism evidence="4 5">
    <name type="scientific">Heliocybe sulcata</name>
    <dbReference type="NCBI Taxonomy" id="5364"/>
    <lineage>
        <taxon>Eukaryota</taxon>
        <taxon>Fungi</taxon>
        <taxon>Dikarya</taxon>
        <taxon>Basidiomycota</taxon>
        <taxon>Agaricomycotina</taxon>
        <taxon>Agaricomycetes</taxon>
        <taxon>Gloeophyllales</taxon>
        <taxon>Gloeophyllaceae</taxon>
        <taxon>Heliocybe</taxon>
    </lineage>
</organism>
<sequence>MFGSAFTAVVFAALASSASATVFTTSPVASTSWAAGQQATVSWQDDGSKPSLQDFGASKVSIYVGNAQQQTMLQSIATNVDVSTTSSIVFTPDASIGPNGGDYFIRFESLNLKDATSPQYPALAFSAKFALSSMSGTFNSTVQAQIAGASTAPLAGPTGSVSSSAAKTSAAATSASKSSTASASSTAKAASASSGASQQIASTGMVAVAGVAALYALW</sequence>
<dbReference type="Pfam" id="PF10342">
    <property type="entry name" value="Kre9_KNH"/>
    <property type="match status" value="1"/>
</dbReference>
<accession>A0A5C3NHK2</accession>
<keyword evidence="5" id="KW-1185">Reference proteome</keyword>
<dbReference type="InterPro" id="IPR045328">
    <property type="entry name" value="Kre9/Knh1"/>
</dbReference>
<feature type="signal peptide" evidence="2">
    <location>
        <begin position="1"/>
        <end position="20"/>
    </location>
</feature>
<evidence type="ECO:0000256" key="2">
    <source>
        <dbReference type="SAM" id="SignalP"/>
    </source>
</evidence>